<proteinExistence type="predicted"/>
<dbReference type="Proteomes" id="UP000004069">
    <property type="component" value="Unassembled WGS sequence"/>
</dbReference>
<dbReference type="Pfam" id="PF00326">
    <property type="entry name" value="Peptidase_S9"/>
    <property type="match status" value="1"/>
</dbReference>
<organism evidence="4 5">
    <name type="scientific">Lactobacillus amylolyticus DSM 11664</name>
    <dbReference type="NCBI Taxonomy" id="585524"/>
    <lineage>
        <taxon>Bacteria</taxon>
        <taxon>Bacillati</taxon>
        <taxon>Bacillota</taxon>
        <taxon>Bacilli</taxon>
        <taxon>Lactobacillales</taxon>
        <taxon>Lactobacillaceae</taxon>
        <taxon>Lactobacillus</taxon>
    </lineage>
</organism>
<dbReference type="PANTHER" id="PTHR42776">
    <property type="entry name" value="SERINE PEPTIDASE S9 FAMILY MEMBER"/>
    <property type="match status" value="1"/>
</dbReference>
<dbReference type="MEROPS" id="S09.071"/>
<dbReference type="EC" id="3.4.-.-" evidence="4"/>
<evidence type="ECO:0000256" key="1">
    <source>
        <dbReference type="ARBA" id="ARBA00022801"/>
    </source>
</evidence>
<sequence>MKAVQIKDFLNYSNLGNLKTKGKNAVFVKALPDNDQQDHYNYTLQMLKNDQVSSLSSFGKEQNFVFETESTVLFTGNRQNKENKTVLYRLSLNGGEAQPIAEFNHANYKLEKIINQNELLLSRRVDLNEKAKKENQNSDDYDIFDETPAYFNNEGILNKHRDRLFTYNLQTKKLTELLADDPYFQIDQSWLKDNLLFFTGCSFKRKAHLKTALYKLNFGTGKLDELIPCDQYEIFDLFFINDQTYVVASDQKEYGCEENPQIYLVNKKSHQLSLVASWGKTYGNAIIGDICLLETKPSTTFNNQFYFLTTVTDHNQIMVFDGQKIEPYFEFDGSMDYFAFQNDGNLLFTGAKNNELQELYQVADGKLTQLSHFNDVVLKDVYVAQAHQINYRSTKDGIQHGWLLYPRNFDKNKKYPAILDVHGGPKGSYSAVFFHEMQVWASHGYFVLFANIHGSDGQGNDYADMRSQWGKIDYQDLMKFVDTVLKETPAIDQQKLCITGGSYGGYMTNWAIGQTDRFCAAASQRSMANWFSDPFLSDIGPWDDFYALGIDNLNDNPEFAWQQSPLKYTDHVKTPTLFLNSDQDYRCPMTEGLQMFRALNWHNVETRMIIFHGENHELSRSGKPKNRIKRLEEITSWFDHYTSNK</sequence>
<dbReference type="GO" id="GO:0006508">
    <property type="term" value="P:proteolysis"/>
    <property type="evidence" value="ECO:0007669"/>
    <property type="project" value="InterPro"/>
</dbReference>
<gene>
    <name evidence="4" type="primary">dap2</name>
    <name evidence="4" type="ORF">HMPREF0493_0093</name>
</gene>
<dbReference type="InterPro" id="IPR029058">
    <property type="entry name" value="AB_hydrolase_fold"/>
</dbReference>
<dbReference type="EMBL" id="ADNY01000004">
    <property type="protein sequence ID" value="EFG56275.1"/>
    <property type="molecule type" value="Genomic_DNA"/>
</dbReference>
<keyword evidence="5" id="KW-1185">Reference proteome</keyword>
<comment type="caution">
    <text evidence="4">The sequence shown here is derived from an EMBL/GenBank/DDBJ whole genome shotgun (WGS) entry which is preliminary data.</text>
</comment>
<accession>D4YRG5</accession>
<dbReference type="eggNOG" id="COG1506">
    <property type="taxonomic scope" value="Bacteria"/>
</dbReference>
<dbReference type="OrthoDB" id="108903at2"/>
<keyword evidence="1 4" id="KW-0378">Hydrolase</keyword>
<dbReference type="Gene3D" id="3.40.50.1820">
    <property type="entry name" value="alpha/beta hydrolase"/>
    <property type="match status" value="1"/>
</dbReference>
<name>D4YRG5_9LACO</name>
<keyword evidence="2" id="KW-0175">Coiled coil</keyword>
<feature type="domain" description="Peptidase S9 prolyl oligopeptidase catalytic" evidence="3">
    <location>
        <begin position="433"/>
        <end position="643"/>
    </location>
</feature>
<dbReference type="AlphaFoldDB" id="D4YRG5"/>
<evidence type="ECO:0000259" key="3">
    <source>
        <dbReference type="Pfam" id="PF00326"/>
    </source>
</evidence>
<dbReference type="PATRIC" id="fig|585524.9.peg.1455"/>
<dbReference type="SUPFAM" id="SSF53474">
    <property type="entry name" value="alpha/beta-Hydrolases"/>
    <property type="match status" value="1"/>
</dbReference>
<dbReference type="RefSeq" id="WP_006351247.1">
    <property type="nucleotide sequence ID" value="NZ_ADNY01000004.1"/>
</dbReference>
<dbReference type="PANTHER" id="PTHR42776:SF27">
    <property type="entry name" value="DIPEPTIDYL PEPTIDASE FAMILY MEMBER 6"/>
    <property type="match status" value="1"/>
</dbReference>
<dbReference type="GO" id="GO:0004252">
    <property type="term" value="F:serine-type endopeptidase activity"/>
    <property type="evidence" value="ECO:0007669"/>
    <property type="project" value="TreeGrafter"/>
</dbReference>
<evidence type="ECO:0000256" key="2">
    <source>
        <dbReference type="SAM" id="Coils"/>
    </source>
</evidence>
<dbReference type="SUPFAM" id="SSF69322">
    <property type="entry name" value="Tricorn protease domain 2"/>
    <property type="match status" value="1"/>
</dbReference>
<dbReference type="InterPro" id="IPR001375">
    <property type="entry name" value="Peptidase_S9_cat"/>
</dbReference>
<evidence type="ECO:0000313" key="5">
    <source>
        <dbReference type="Proteomes" id="UP000004069"/>
    </source>
</evidence>
<feature type="coiled-coil region" evidence="2">
    <location>
        <begin position="110"/>
        <end position="137"/>
    </location>
</feature>
<reference evidence="4 5" key="1">
    <citation type="submission" date="2010-04" db="EMBL/GenBank/DDBJ databases">
        <authorList>
            <person name="Muzny D."/>
            <person name="Qin X."/>
            <person name="Deng J."/>
            <person name="Jiang H."/>
            <person name="Liu Y."/>
            <person name="Qu J."/>
            <person name="Song X.-Z."/>
            <person name="Zhang L."/>
            <person name="Thornton R."/>
            <person name="Coyle M."/>
            <person name="Francisco L."/>
            <person name="Jackson L."/>
            <person name="Javaid M."/>
            <person name="Korchina V."/>
            <person name="Kovar C."/>
            <person name="Mata R."/>
            <person name="Mathew T."/>
            <person name="Ngo R."/>
            <person name="Nguyen L."/>
            <person name="Nguyen N."/>
            <person name="Okwuonu G."/>
            <person name="Ongeri F."/>
            <person name="Pham C."/>
            <person name="Simmons D."/>
            <person name="Wilczek-Boney K."/>
            <person name="Hale W."/>
            <person name="Jakkamsetti A."/>
            <person name="Pham P."/>
            <person name="Ruth R."/>
            <person name="San Lucas F."/>
            <person name="Warren J."/>
            <person name="Zhang J."/>
            <person name="Zhao Z."/>
            <person name="Zhou C."/>
            <person name="Zhu D."/>
            <person name="Lee S."/>
            <person name="Bess C."/>
            <person name="Blankenburg K."/>
            <person name="Forbes L."/>
            <person name="Fu Q."/>
            <person name="Gubbala S."/>
            <person name="Hirani K."/>
            <person name="Jayaseelan J.C."/>
            <person name="Lara F."/>
            <person name="Munidasa M."/>
            <person name="Palculict T."/>
            <person name="Patil S."/>
            <person name="Pu L.-L."/>
            <person name="Saada N."/>
            <person name="Tang L."/>
            <person name="Weissenberger G."/>
            <person name="Zhu Y."/>
            <person name="Hemphill L."/>
            <person name="Shang Y."/>
            <person name="Youmans B."/>
            <person name="Ayvaz T."/>
            <person name="Ross M."/>
            <person name="Santibanez J."/>
            <person name="Aqrawi P."/>
            <person name="Gross S."/>
            <person name="Joshi V."/>
            <person name="Fowler G."/>
            <person name="Nazareth L."/>
            <person name="Reid J."/>
            <person name="Worley K."/>
            <person name="Petrosino J."/>
            <person name="Highlander S."/>
            <person name="Gibbs R."/>
        </authorList>
    </citation>
    <scope>NUCLEOTIDE SEQUENCE [LARGE SCALE GENOMIC DNA]</scope>
    <source>
        <strain evidence="4 5">DSM 11664</strain>
    </source>
</reference>
<evidence type="ECO:0000313" key="4">
    <source>
        <dbReference type="EMBL" id="EFG56275.1"/>
    </source>
</evidence>
<protein>
    <submittedName>
        <fullName evidence="4">Peptidase, S9A/B/C family, catalytic domain protein</fullName>
        <ecNumber evidence="4">3.4.-.-</ecNumber>
    </submittedName>
</protein>